<dbReference type="PANTHER" id="PTHR41533">
    <property type="entry name" value="L,D-TRANSPEPTIDASE HI_1667-RELATED"/>
    <property type="match status" value="1"/>
</dbReference>
<comment type="similarity">
    <text evidence="2">Belongs to the YkuD family.</text>
</comment>
<feature type="compositionally biased region" description="Low complexity" evidence="8">
    <location>
        <begin position="404"/>
        <end position="428"/>
    </location>
</feature>
<keyword evidence="5 7" id="KW-0573">Peptidoglycan synthesis</keyword>
<dbReference type="InterPro" id="IPR038063">
    <property type="entry name" value="Transpep_catalytic_dom"/>
</dbReference>
<dbReference type="InterPro" id="IPR005490">
    <property type="entry name" value="LD_TPept_cat_dom"/>
</dbReference>
<evidence type="ECO:0000259" key="9">
    <source>
        <dbReference type="PROSITE" id="PS52029"/>
    </source>
</evidence>
<evidence type="ECO:0000313" key="11">
    <source>
        <dbReference type="Proteomes" id="UP000605086"/>
    </source>
</evidence>
<dbReference type="SUPFAM" id="SSF47090">
    <property type="entry name" value="PGBD-like"/>
    <property type="match status" value="1"/>
</dbReference>
<dbReference type="InterPro" id="IPR052905">
    <property type="entry name" value="LD-transpeptidase_YkuD-like"/>
</dbReference>
<dbReference type="Pfam" id="PF03734">
    <property type="entry name" value="YkuD"/>
    <property type="match status" value="1"/>
</dbReference>
<evidence type="ECO:0000256" key="5">
    <source>
        <dbReference type="ARBA" id="ARBA00022984"/>
    </source>
</evidence>
<evidence type="ECO:0000256" key="3">
    <source>
        <dbReference type="ARBA" id="ARBA00022679"/>
    </source>
</evidence>
<evidence type="ECO:0000256" key="1">
    <source>
        <dbReference type="ARBA" id="ARBA00004752"/>
    </source>
</evidence>
<feature type="domain" description="L,D-TPase catalytic" evidence="9">
    <location>
        <begin position="174"/>
        <end position="343"/>
    </location>
</feature>
<evidence type="ECO:0000256" key="4">
    <source>
        <dbReference type="ARBA" id="ARBA00022960"/>
    </source>
</evidence>
<keyword evidence="4 7" id="KW-0133">Cell shape</keyword>
<evidence type="ECO:0000256" key="8">
    <source>
        <dbReference type="SAM" id="MobiDB-lite"/>
    </source>
</evidence>
<dbReference type="Proteomes" id="UP000605086">
    <property type="component" value="Unassembled WGS sequence"/>
</dbReference>
<keyword evidence="6 7" id="KW-0961">Cell wall biogenesis/degradation</keyword>
<reference evidence="10 11" key="1">
    <citation type="submission" date="2019-10" db="EMBL/GenBank/DDBJ databases">
        <title>Genome sequence of Azospirillum melinis.</title>
        <authorList>
            <person name="Ambrosini A."/>
            <person name="Sant'Anna F.H."/>
            <person name="Cassan F.D."/>
            <person name="Souza E.M."/>
            <person name="Passaglia L.M.P."/>
        </authorList>
    </citation>
    <scope>NUCLEOTIDE SEQUENCE [LARGE SCALE GENOMIC DNA]</scope>
    <source>
        <strain evidence="10 11">TMCY0552</strain>
    </source>
</reference>
<dbReference type="Gene3D" id="2.40.440.10">
    <property type="entry name" value="L,D-transpeptidase catalytic domain-like"/>
    <property type="match status" value="1"/>
</dbReference>
<dbReference type="InterPro" id="IPR036366">
    <property type="entry name" value="PGBDSf"/>
</dbReference>
<dbReference type="CDD" id="cd16913">
    <property type="entry name" value="YkuD_like"/>
    <property type="match status" value="1"/>
</dbReference>
<dbReference type="SUPFAM" id="SSF141523">
    <property type="entry name" value="L,D-transpeptidase catalytic domain-like"/>
    <property type="match status" value="1"/>
</dbReference>
<sequence length="456" mass="48951">MLRWTTVTEGAAMIASADLRMSRKLALLALTAASAMALLGAGPADALPYRDTLTQWADRLDAAAVELDSAPVQASTRIGEGGLMKLGSSGERVGRLAQRLAELGLLPADKVSEVFTVDIDRAVKAFQLAQRMKPDGLIGAGTRAALDRTPAEAAALMRQSAVAMRSFRDTAPDNILVVNLTNQTTTLVRGGEEELTMRAIVGRPSRETPLLTDRITHVIVNPTWTVPPTVLKEDKLPNLRAKGTPGIQNAIVYLDGQEVAPETVDWHDVTPGRVRIVQQPGDHNALGRFRFNLTNPYDIYLHGTNEPRLFARELRSISSGCVRLEDPRKLAELLLQGTSVTPERIDRLLSKQQPQWVKLAAPMPVQFVYWIATVEADGAVRLHPDIYDRLDDAPAAMSVPAPQPGLLPGTTPAAAPALSPAPAAMPPAGRQPDAGRAAMPLDKSGTAEKSADKSSV</sequence>
<dbReference type="EMBL" id="WHOS01000018">
    <property type="protein sequence ID" value="NUB00698.1"/>
    <property type="molecule type" value="Genomic_DNA"/>
</dbReference>
<dbReference type="Pfam" id="PF01471">
    <property type="entry name" value="PG_binding_1"/>
    <property type="match status" value="1"/>
</dbReference>
<keyword evidence="11" id="KW-1185">Reference proteome</keyword>
<feature type="region of interest" description="Disordered" evidence="8">
    <location>
        <begin position="398"/>
        <end position="456"/>
    </location>
</feature>
<evidence type="ECO:0000256" key="6">
    <source>
        <dbReference type="ARBA" id="ARBA00023316"/>
    </source>
</evidence>
<keyword evidence="3" id="KW-0808">Transferase</keyword>
<evidence type="ECO:0000256" key="2">
    <source>
        <dbReference type="ARBA" id="ARBA00005992"/>
    </source>
</evidence>
<gene>
    <name evidence="10" type="ORF">GBZ48_15535</name>
</gene>
<dbReference type="PANTHER" id="PTHR41533:SF2">
    <property type="entry name" value="BLR7131 PROTEIN"/>
    <property type="match status" value="1"/>
</dbReference>
<feature type="compositionally biased region" description="Basic and acidic residues" evidence="8">
    <location>
        <begin position="445"/>
        <end position="456"/>
    </location>
</feature>
<evidence type="ECO:0000256" key="7">
    <source>
        <dbReference type="PROSITE-ProRule" id="PRU01373"/>
    </source>
</evidence>
<comment type="caution">
    <text evidence="10">The sequence shown here is derived from an EMBL/GenBank/DDBJ whole genome shotgun (WGS) entry which is preliminary data.</text>
</comment>
<feature type="active site" description="Proton donor/acceptor" evidence="7">
    <location>
        <position position="302"/>
    </location>
</feature>
<dbReference type="PROSITE" id="PS52029">
    <property type="entry name" value="LD_TPASE"/>
    <property type="match status" value="1"/>
</dbReference>
<protein>
    <submittedName>
        <fullName evidence="10">L,D-transpeptidase family protein</fullName>
    </submittedName>
</protein>
<accession>A0ABX2KG03</accession>
<comment type="pathway">
    <text evidence="1 7">Cell wall biogenesis; peptidoglycan biosynthesis.</text>
</comment>
<name>A0ABX2KG03_9PROT</name>
<evidence type="ECO:0000313" key="10">
    <source>
        <dbReference type="EMBL" id="NUB00698.1"/>
    </source>
</evidence>
<organism evidence="10 11">
    <name type="scientific">Azospirillum melinis</name>
    <dbReference type="NCBI Taxonomy" id="328839"/>
    <lineage>
        <taxon>Bacteria</taxon>
        <taxon>Pseudomonadati</taxon>
        <taxon>Pseudomonadota</taxon>
        <taxon>Alphaproteobacteria</taxon>
        <taxon>Rhodospirillales</taxon>
        <taxon>Azospirillaceae</taxon>
        <taxon>Azospirillum</taxon>
    </lineage>
</organism>
<dbReference type="InterPro" id="IPR002477">
    <property type="entry name" value="Peptidoglycan-bd-like"/>
</dbReference>
<dbReference type="Gene3D" id="1.10.101.10">
    <property type="entry name" value="PGBD-like superfamily/PGBD"/>
    <property type="match status" value="1"/>
</dbReference>
<proteinExistence type="inferred from homology"/>
<feature type="active site" description="Nucleophile" evidence="7">
    <location>
        <position position="321"/>
    </location>
</feature>
<dbReference type="InterPro" id="IPR036365">
    <property type="entry name" value="PGBD-like_sf"/>
</dbReference>